<reference evidence="2" key="1">
    <citation type="journal article" date="2023" name="Front. Plant Sci.">
        <title>Chromosomal-level genome assembly of Melastoma candidum provides insights into trichome evolution.</title>
        <authorList>
            <person name="Zhong Y."/>
            <person name="Wu W."/>
            <person name="Sun C."/>
            <person name="Zou P."/>
            <person name="Liu Y."/>
            <person name="Dai S."/>
            <person name="Zhou R."/>
        </authorList>
    </citation>
    <scope>NUCLEOTIDE SEQUENCE [LARGE SCALE GENOMIC DNA]</scope>
</reference>
<comment type="caution">
    <text evidence="1">The sequence shown here is derived from an EMBL/GenBank/DDBJ whole genome shotgun (WGS) entry which is preliminary data.</text>
</comment>
<dbReference type="EMBL" id="CM042887">
    <property type="protein sequence ID" value="KAI4331281.1"/>
    <property type="molecule type" value="Genomic_DNA"/>
</dbReference>
<name>A0ACB9N4S4_9MYRT</name>
<proteinExistence type="predicted"/>
<sequence>MYDEESGIPANARTSNLNEELGQELLTEYYPVKLISRGKQMAIDLEEQNQEIKSNLNGRTGIMLLHQRLNSRRS</sequence>
<evidence type="ECO:0000313" key="1">
    <source>
        <dbReference type="EMBL" id="KAI4331281.1"/>
    </source>
</evidence>
<gene>
    <name evidence="1" type="ORF">MLD38_029480</name>
</gene>
<protein>
    <submittedName>
        <fullName evidence="1">Uncharacterized protein</fullName>
    </submittedName>
</protein>
<evidence type="ECO:0000313" key="2">
    <source>
        <dbReference type="Proteomes" id="UP001057402"/>
    </source>
</evidence>
<accession>A0ACB9N4S4</accession>
<keyword evidence="2" id="KW-1185">Reference proteome</keyword>
<organism evidence="1 2">
    <name type="scientific">Melastoma candidum</name>
    <dbReference type="NCBI Taxonomy" id="119954"/>
    <lineage>
        <taxon>Eukaryota</taxon>
        <taxon>Viridiplantae</taxon>
        <taxon>Streptophyta</taxon>
        <taxon>Embryophyta</taxon>
        <taxon>Tracheophyta</taxon>
        <taxon>Spermatophyta</taxon>
        <taxon>Magnoliopsida</taxon>
        <taxon>eudicotyledons</taxon>
        <taxon>Gunneridae</taxon>
        <taxon>Pentapetalae</taxon>
        <taxon>rosids</taxon>
        <taxon>malvids</taxon>
        <taxon>Myrtales</taxon>
        <taxon>Melastomataceae</taxon>
        <taxon>Melastomatoideae</taxon>
        <taxon>Melastomateae</taxon>
        <taxon>Melastoma</taxon>
    </lineage>
</organism>
<dbReference type="Proteomes" id="UP001057402">
    <property type="component" value="Chromosome 8"/>
</dbReference>